<proteinExistence type="predicted"/>
<dbReference type="EMBL" id="CAXJIO010000011">
    <property type="protein sequence ID" value="CAL2102820.1"/>
    <property type="molecule type" value="Genomic_DNA"/>
</dbReference>
<dbReference type="Proteomes" id="UP001497527">
    <property type="component" value="Unassembled WGS sequence"/>
</dbReference>
<comment type="caution">
    <text evidence="1">The sequence shown here is derived from an EMBL/GenBank/DDBJ whole genome shotgun (WGS) entry which is preliminary data.</text>
</comment>
<dbReference type="Pfam" id="PF05721">
    <property type="entry name" value="PhyH"/>
    <property type="match status" value="1"/>
</dbReference>
<keyword evidence="2" id="KW-1185">Reference proteome</keyword>
<dbReference type="RefSeq" id="WP_348716551.1">
    <property type="nucleotide sequence ID" value="NZ_CAXJIO010000011.1"/>
</dbReference>
<gene>
    <name evidence="1" type="ORF">T190423A01A_20571</name>
</gene>
<protein>
    <recommendedName>
        <fullName evidence="3">Phytanoyl-CoA dioxygenase</fullName>
    </recommendedName>
</protein>
<organism evidence="1 2">
    <name type="scientific">Tenacibaculum polynesiense</name>
    <dbReference type="NCBI Taxonomy" id="3137857"/>
    <lineage>
        <taxon>Bacteria</taxon>
        <taxon>Pseudomonadati</taxon>
        <taxon>Bacteroidota</taxon>
        <taxon>Flavobacteriia</taxon>
        <taxon>Flavobacteriales</taxon>
        <taxon>Flavobacteriaceae</taxon>
        <taxon>Tenacibaculum</taxon>
    </lineage>
</organism>
<dbReference type="Gene3D" id="2.60.120.620">
    <property type="entry name" value="q2cbj1_9rhob like domain"/>
    <property type="match status" value="1"/>
</dbReference>
<dbReference type="InterPro" id="IPR008775">
    <property type="entry name" value="Phytyl_CoA_dOase-like"/>
</dbReference>
<reference evidence="1 2" key="1">
    <citation type="submission" date="2024-05" db="EMBL/GenBank/DDBJ databases">
        <authorList>
            <person name="Duchaud E."/>
        </authorList>
    </citation>
    <scope>NUCLEOTIDE SEQUENCE [LARGE SCALE GENOMIC DNA]</scope>
    <source>
        <strain evidence="1">Ena-SAMPLE-TAB-13-05-2024-13:56:06:370-140308</strain>
    </source>
</reference>
<evidence type="ECO:0008006" key="3">
    <source>
        <dbReference type="Google" id="ProtNLM"/>
    </source>
</evidence>
<evidence type="ECO:0000313" key="2">
    <source>
        <dbReference type="Proteomes" id="UP001497527"/>
    </source>
</evidence>
<dbReference type="PANTHER" id="PTHR20883:SF46">
    <property type="entry name" value="PHYTANOYL-COA HYDROXYLASE"/>
    <property type="match status" value="1"/>
</dbReference>
<name>A0ABM9PB90_9FLAO</name>
<sequence>MNSIKVFKDELLNQKIKEEGYVKIKLFSNDDCNTIKKMAKNLVTDRLHNKANFSTVPNPQTPDEKCLKVHSFFRKIYTQKISEFISEDYQFFYSTFLIKKNRADKLHWHIDPSFYNQKELEAPINIWGGVNNLTQKNGCLKIIPKSHKLCFDYEPMPLKEIGSTARCTSIKDTYNQLIEKHSVDIPLEKGEVIIHNQSLLHASHPNNSYLKKRIAFKIILIPKKVDKLELSYFNRTNNHLDIYQINKSEVSPNLCRYYNPETNSSVVNENDFVKNSVLNSDTLPYKTLAEMERIMELPHDSLKAKFELK</sequence>
<dbReference type="SUPFAM" id="SSF51197">
    <property type="entry name" value="Clavaminate synthase-like"/>
    <property type="match status" value="1"/>
</dbReference>
<evidence type="ECO:0000313" key="1">
    <source>
        <dbReference type="EMBL" id="CAL2102820.1"/>
    </source>
</evidence>
<accession>A0ABM9PB90</accession>
<dbReference type="PANTHER" id="PTHR20883">
    <property type="entry name" value="PHYTANOYL-COA DIOXYGENASE DOMAIN CONTAINING 1"/>
    <property type="match status" value="1"/>
</dbReference>